<evidence type="ECO:0008006" key="3">
    <source>
        <dbReference type="Google" id="ProtNLM"/>
    </source>
</evidence>
<dbReference type="PROSITE" id="PS51257">
    <property type="entry name" value="PROKAR_LIPOPROTEIN"/>
    <property type="match status" value="1"/>
</dbReference>
<evidence type="ECO:0000313" key="1">
    <source>
        <dbReference type="EMBL" id="GGD15360.1"/>
    </source>
</evidence>
<sequence>MSARVAGSRSTPRVAALALAAALALTGCSEDEPTDSPAPEKISITITDDEVSPLGERVEVPAGEPFTVEITADRAGEMHVHSNPEQEWAFEEGTTTIEATLDQPGVAEVELHDPDVVVLQLEVR</sequence>
<protein>
    <recommendedName>
        <fullName evidence="3">EfeO-type cupredoxin-like domain-containing protein</fullName>
    </recommendedName>
</protein>
<dbReference type="SUPFAM" id="SSF49503">
    <property type="entry name" value="Cupredoxins"/>
    <property type="match status" value="1"/>
</dbReference>
<organism evidence="1 2">
    <name type="scientific">Nocardioides daphniae</name>
    <dbReference type="NCBI Taxonomy" id="402297"/>
    <lineage>
        <taxon>Bacteria</taxon>
        <taxon>Bacillati</taxon>
        <taxon>Actinomycetota</taxon>
        <taxon>Actinomycetes</taxon>
        <taxon>Propionibacteriales</taxon>
        <taxon>Nocardioidaceae</taxon>
        <taxon>Nocardioides</taxon>
    </lineage>
</organism>
<proteinExistence type="predicted"/>
<reference evidence="2" key="1">
    <citation type="journal article" date="2019" name="Int. J. Syst. Evol. Microbiol.">
        <title>The Global Catalogue of Microorganisms (GCM) 10K type strain sequencing project: providing services to taxonomists for standard genome sequencing and annotation.</title>
        <authorList>
            <consortium name="The Broad Institute Genomics Platform"/>
            <consortium name="The Broad Institute Genome Sequencing Center for Infectious Disease"/>
            <person name="Wu L."/>
            <person name="Ma J."/>
        </authorList>
    </citation>
    <scope>NUCLEOTIDE SEQUENCE [LARGE SCALE GENOMIC DNA]</scope>
    <source>
        <strain evidence="2">CCM 7403</strain>
    </source>
</reference>
<dbReference type="EMBL" id="BMCK01000002">
    <property type="protein sequence ID" value="GGD15360.1"/>
    <property type="molecule type" value="Genomic_DNA"/>
</dbReference>
<evidence type="ECO:0000313" key="2">
    <source>
        <dbReference type="Proteomes" id="UP000630594"/>
    </source>
</evidence>
<keyword evidence="2" id="KW-1185">Reference proteome</keyword>
<dbReference type="Proteomes" id="UP000630594">
    <property type="component" value="Unassembled WGS sequence"/>
</dbReference>
<accession>A0ABQ1Q5U7</accession>
<comment type="caution">
    <text evidence="1">The sequence shown here is derived from an EMBL/GenBank/DDBJ whole genome shotgun (WGS) entry which is preliminary data.</text>
</comment>
<name>A0ABQ1Q5U7_9ACTN</name>
<gene>
    <name evidence="1" type="ORF">GCM10007231_12970</name>
</gene>
<dbReference type="InterPro" id="IPR008972">
    <property type="entry name" value="Cupredoxin"/>
</dbReference>